<feature type="domain" description="NlpC/P60" evidence="6">
    <location>
        <begin position="256"/>
        <end position="379"/>
    </location>
</feature>
<dbReference type="GO" id="GO:0016787">
    <property type="term" value="F:hydrolase activity"/>
    <property type="evidence" value="ECO:0007669"/>
    <property type="project" value="UniProtKB-KW"/>
</dbReference>
<evidence type="ECO:0000259" key="6">
    <source>
        <dbReference type="PROSITE" id="PS51935"/>
    </source>
</evidence>
<gene>
    <name evidence="7" type="ORF">JOD41_000276</name>
</gene>
<protein>
    <submittedName>
        <fullName evidence="7">Cell wall-associated NlpC family hydrolase</fullName>
    </submittedName>
</protein>
<dbReference type="PROSITE" id="PS51935">
    <property type="entry name" value="NLPC_P60"/>
    <property type="match status" value="1"/>
</dbReference>
<evidence type="ECO:0000256" key="2">
    <source>
        <dbReference type="ARBA" id="ARBA00022670"/>
    </source>
</evidence>
<keyword evidence="4" id="KW-0788">Thiol protease</keyword>
<evidence type="ECO:0000256" key="1">
    <source>
        <dbReference type="ARBA" id="ARBA00007074"/>
    </source>
</evidence>
<keyword evidence="8" id="KW-1185">Reference proteome</keyword>
<keyword evidence="5" id="KW-0175">Coiled coil</keyword>
<dbReference type="InterPro" id="IPR038765">
    <property type="entry name" value="Papain-like_cys_pep_sf"/>
</dbReference>
<dbReference type="InterPro" id="IPR000064">
    <property type="entry name" value="NLP_P60_dom"/>
</dbReference>
<proteinExistence type="inferred from homology"/>
<evidence type="ECO:0000256" key="3">
    <source>
        <dbReference type="ARBA" id="ARBA00022801"/>
    </source>
</evidence>
<name>A0ABS2MHS4_9FIRM</name>
<dbReference type="InterPro" id="IPR051202">
    <property type="entry name" value="Peptidase_C40"/>
</dbReference>
<dbReference type="RefSeq" id="WP_205051270.1">
    <property type="nucleotide sequence ID" value="NZ_JAFBDH010000001.1"/>
</dbReference>
<dbReference type="Pfam" id="PF00877">
    <property type="entry name" value="NLPC_P60"/>
    <property type="match status" value="1"/>
</dbReference>
<dbReference type="SUPFAM" id="SSF54001">
    <property type="entry name" value="Cysteine proteinases"/>
    <property type="match status" value="1"/>
</dbReference>
<keyword evidence="2" id="KW-0645">Protease</keyword>
<dbReference type="EMBL" id="JAFBDH010000001">
    <property type="protein sequence ID" value="MBM7549561.1"/>
    <property type="molecule type" value="Genomic_DNA"/>
</dbReference>
<sequence>MESLKNKLPLGLFALCAISVVGMKDTGVFINEHVQKTYSGNEIEFAIGEKVEILQNKGNEYYIQKGKAKVTIPQEKILLTEVDVPTYKIVKASPILDDNGKIIRSLFVDEYAVGISIDDNKAKIKCNDGTVGNVDRLAIKKVSDKRNNVTEVQVKNNTVAKSDNGKKLNLNKNQLVNVIDFNNGLFVIQDNGNFYNVEAKNLNIVSGLKVDKAVAVKVDAKSDLSFDEKEIQEVIKNKDKVNKESKEVKKAPAANPSIAAKVINSAENKLGSTYVYGDTGKDGYDCSGLVYSIYNNELGISIPRSSVSQSTFGKQVSKSDLQEGDLVFFNTVGNGVSHVGIYVGDGKFIHASSGQGKVMTSSLDEGYYQERYVNATRVL</sequence>
<organism evidence="7 8">
    <name type="scientific">Peptoniphilus gorbachii</name>
    <dbReference type="NCBI Taxonomy" id="411567"/>
    <lineage>
        <taxon>Bacteria</taxon>
        <taxon>Bacillati</taxon>
        <taxon>Bacillota</taxon>
        <taxon>Tissierellia</taxon>
        <taxon>Tissierellales</taxon>
        <taxon>Peptoniphilaceae</taxon>
        <taxon>Peptoniphilus</taxon>
    </lineage>
</organism>
<dbReference type="Proteomes" id="UP000720595">
    <property type="component" value="Unassembled WGS sequence"/>
</dbReference>
<keyword evidence="3 7" id="KW-0378">Hydrolase</keyword>
<evidence type="ECO:0000256" key="5">
    <source>
        <dbReference type="SAM" id="Coils"/>
    </source>
</evidence>
<reference evidence="7 8" key="1">
    <citation type="submission" date="2021-01" db="EMBL/GenBank/DDBJ databases">
        <title>Genomic Encyclopedia of Type Strains, Phase IV (KMG-IV): sequencing the most valuable type-strain genomes for metagenomic binning, comparative biology and taxonomic classification.</title>
        <authorList>
            <person name="Goeker M."/>
        </authorList>
    </citation>
    <scope>NUCLEOTIDE SEQUENCE [LARGE SCALE GENOMIC DNA]</scope>
    <source>
        <strain evidence="7 8">DSM 21461</strain>
    </source>
</reference>
<dbReference type="Gene3D" id="3.90.1720.10">
    <property type="entry name" value="endopeptidase domain like (from Nostoc punctiforme)"/>
    <property type="match status" value="1"/>
</dbReference>
<feature type="coiled-coil region" evidence="5">
    <location>
        <begin position="224"/>
        <end position="251"/>
    </location>
</feature>
<evidence type="ECO:0000256" key="4">
    <source>
        <dbReference type="ARBA" id="ARBA00022807"/>
    </source>
</evidence>
<dbReference type="PANTHER" id="PTHR47053">
    <property type="entry name" value="MUREIN DD-ENDOPEPTIDASE MEPH-RELATED"/>
    <property type="match status" value="1"/>
</dbReference>
<evidence type="ECO:0000313" key="7">
    <source>
        <dbReference type="EMBL" id="MBM7549561.1"/>
    </source>
</evidence>
<comment type="caution">
    <text evidence="7">The sequence shown here is derived from an EMBL/GenBank/DDBJ whole genome shotgun (WGS) entry which is preliminary data.</text>
</comment>
<comment type="similarity">
    <text evidence="1">Belongs to the peptidase C40 family.</text>
</comment>
<evidence type="ECO:0000313" key="8">
    <source>
        <dbReference type="Proteomes" id="UP000720595"/>
    </source>
</evidence>
<accession>A0ABS2MHS4</accession>
<dbReference type="PANTHER" id="PTHR47053:SF1">
    <property type="entry name" value="MUREIN DD-ENDOPEPTIDASE MEPH-RELATED"/>
    <property type="match status" value="1"/>
</dbReference>